<proteinExistence type="inferred from homology"/>
<sequence>MENFILATQTGGILGPFAWILGKILEFIYDGFAALGIYNIGFCIILFTIVVRMLMLPMTIKQQKFTKLNAAMNPEIQAIQKKYKDKKNQQSQLAMQEEIKSVYDKYGTSPTGSCLQLIIQMPILFALYRVIMNVPAYVKPVKELYLNVLYGLDLSQMKEFFGLNKLAKNLSTADLNSCIDAMSGYTRGNSSIKLQSGIKLQDILNVSDKAVASKIEQFNNFFGLNLSMSPSTMFNAGMVTIVVALIIPILAGLFQLLSVQLTTKINSAAGSANMADNPMAGSMKAMNIMMPLMSVYMCWILSAGIGLYWMAGSLVMILQQIFINLVLKNEDIDEIIEKNKDKAAAKAAKRKEKEGIYREKVLEASKVNAKNISSNSGMSAAEKEEKIRKAKEAMSKKEGSLASKVNMVSEFNKRNEK</sequence>
<reference evidence="13 14" key="1">
    <citation type="submission" date="2018-08" db="EMBL/GenBank/DDBJ databases">
        <title>A genome reference for cultivated species of the human gut microbiota.</title>
        <authorList>
            <person name="Zou Y."/>
            <person name="Xue W."/>
            <person name="Luo G."/>
        </authorList>
    </citation>
    <scope>NUCLEOTIDE SEQUENCE [LARGE SCALE GENOMIC DNA]</scope>
    <source>
        <strain evidence="13 14">AM43-2</strain>
    </source>
</reference>
<dbReference type="GO" id="GO:0015031">
    <property type="term" value="P:protein transport"/>
    <property type="evidence" value="ECO:0007669"/>
    <property type="project" value="UniProtKB-KW"/>
</dbReference>
<feature type="region of interest" description="Disordered" evidence="10">
    <location>
        <begin position="373"/>
        <end position="417"/>
    </location>
</feature>
<comment type="similarity">
    <text evidence="9">Belongs to the OXA1/ALB3/YidC family.</text>
</comment>
<evidence type="ECO:0000256" key="6">
    <source>
        <dbReference type="ARBA" id="ARBA00022989"/>
    </source>
</evidence>
<feature type="transmembrane region" description="Helical" evidence="11">
    <location>
        <begin position="32"/>
        <end position="55"/>
    </location>
</feature>
<evidence type="ECO:0000256" key="1">
    <source>
        <dbReference type="ARBA" id="ARBA00004651"/>
    </source>
</evidence>
<feature type="domain" description="Membrane insertase YidC/Oxa/ALB C-terminal" evidence="12">
    <location>
        <begin position="41"/>
        <end position="324"/>
    </location>
</feature>
<dbReference type="NCBIfam" id="TIGR03592">
    <property type="entry name" value="yidC_oxa1_cterm"/>
    <property type="match status" value="1"/>
</dbReference>
<comment type="subcellular location">
    <subcellularLocation>
        <location evidence="1">Cell membrane</location>
        <topology evidence="1">Multi-pass membrane protein</topology>
    </subcellularLocation>
    <subcellularLocation>
        <location evidence="9">Membrane</location>
        <topology evidence="9">Multi-pass membrane protein</topology>
    </subcellularLocation>
</comment>
<dbReference type="InterPro" id="IPR028055">
    <property type="entry name" value="YidC/Oxa/ALB_C"/>
</dbReference>
<dbReference type="GO" id="GO:0051205">
    <property type="term" value="P:protein insertion into membrane"/>
    <property type="evidence" value="ECO:0007669"/>
    <property type="project" value="TreeGrafter"/>
</dbReference>
<evidence type="ECO:0000256" key="10">
    <source>
        <dbReference type="SAM" id="MobiDB-lite"/>
    </source>
</evidence>
<evidence type="ECO:0000259" key="12">
    <source>
        <dbReference type="Pfam" id="PF02096"/>
    </source>
</evidence>
<evidence type="ECO:0000256" key="3">
    <source>
        <dbReference type="ARBA" id="ARBA00022475"/>
    </source>
</evidence>
<comment type="caution">
    <text evidence="13">The sequence shown here is derived from an EMBL/GenBank/DDBJ whole genome shotgun (WGS) entry which is preliminary data.</text>
</comment>
<evidence type="ECO:0000313" key="13">
    <source>
        <dbReference type="EMBL" id="RHA56270.1"/>
    </source>
</evidence>
<keyword evidence="2" id="KW-0813">Transport</keyword>
<dbReference type="GO" id="GO:0032977">
    <property type="term" value="F:membrane insertase activity"/>
    <property type="evidence" value="ECO:0007669"/>
    <property type="project" value="InterPro"/>
</dbReference>
<feature type="transmembrane region" description="Helical" evidence="11">
    <location>
        <begin position="293"/>
        <end position="318"/>
    </location>
</feature>
<evidence type="ECO:0000256" key="2">
    <source>
        <dbReference type="ARBA" id="ARBA00022448"/>
    </source>
</evidence>
<evidence type="ECO:0000256" key="8">
    <source>
        <dbReference type="ARBA" id="ARBA00023186"/>
    </source>
</evidence>
<keyword evidence="4 9" id="KW-0812">Transmembrane</keyword>
<evidence type="ECO:0000256" key="11">
    <source>
        <dbReference type="SAM" id="Phobius"/>
    </source>
</evidence>
<name>A0A413S3V5_9FIRM</name>
<keyword evidence="8" id="KW-0143">Chaperone</keyword>
<dbReference type="AlphaFoldDB" id="A0A413S3V5"/>
<accession>A0A413S3V5</accession>
<dbReference type="InterPro" id="IPR047196">
    <property type="entry name" value="YidC_ALB_C"/>
</dbReference>
<evidence type="ECO:0000256" key="4">
    <source>
        <dbReference type="ARBA" id="ARBA00022692"/>
    </source>
</evidence>
<dbReference type="Proteomes" id="UP000284598">
    <property type="component" value="Unassembled WGS sequence"/>
</dbReference>
<dbReference type="CDD" id="cd20070">
    <property type="entry name" value="5TM_YidC_Alb3"/>
    <property type="match status" value="1"/>
</dbReference>
<dbReference type="PANTHER" id="PTHR12428">
    <property type="entry name" value="OXA1"/>
    <property type="match status" value="1"/>
</dbReference>
<evidence type="ECO:0000256" key="9">
    <source>
        <dbReference type="RuleBase" id="RU003945"/>
    </source>
</evidence>
<dbReference type="InterPro" id="IPR001708">
    <property type="entry name" value="YidC/ALB3/OXA1/COX18"/>
</dbReference>
<protein>
    <submittedName>
        <fullName evidence="13">Membrane protein insertase YidC</fullName>
    </submittedName>
</protein>
<keyword evidence="6 11" id="KW-1133">Transmembrane helix</keyword>
<keyword evidence="7 11" id="KW-0472">Membrane</keyword>
<feature type="compositionally biased region" description="Basic and acidic residues" evidence="10">
    <location>
        <begin position="381"/>
        <end position="399"/>
    </location>
</feature>
<feature type="transmembrane region" description="Helical" evidence="11">
    <location>
        <begin position="234"/>
        <end position="257"/>
    </location>
</feature>
<keyword evidence="3" id="KW-1003">Cell membrane</keyword>
<dbReference type="PANTHER" id="PTHR12428:SF65">
    <property type="entry name" value="CYTOCHROME C OXIDASE ASSEMBLY PROTEIN COX18, MITOCHONDRIAL"/>
    <property type="match status" value="1"/>
</dbReference>
<gene>
    <name evidence="13" type="primary">yidC</name>
    <name evidence="13" type="ORF">DW929_04070</name>
</gene>
<dbReference type="EMBL" id="QSFO01000003">
    <property type="protein sequence ID" value="RHA56270.1"/>
    <property type="molecule type" value="Genomic_DNA"/>
</dbReference>
<keyword evidence="5" id="KW-0653">Protein transport</keyword>
<dbReference type="RefSeq" id="WP_118024975.1">
    <property type="nucleotide sequence ID" value="NZ_QSFO01000003.1"/>
</dbReference>
<dbReference type="Pfam" id="PF02096">
    <property type="entry name" value="60KD_IMP"/>
    <property type="match status" value="1"/>
</dbReference>
<evidence type="ECO:0000313" key="14">
    <source>
        <dbReference type="Proteomes" id="UP000284598"/>
    </source>
</evidence>
<dbReference type="GO" id="GO:0005886">
    <property type="term" value="C:plasma membrane"/>
    <property type="evidence" value="ECO:0007669"/>
    <property type="project" value="UniProtKB-SubCell"/>
</dbReference>
<evidence type="ECO:0000256" key="5">
    <source>
        <dbReference type="ARBA" id="ARBA00022927"/>
    </source>
</evidence>
<evidence type="ECO:0000256" key="7">
    <source>
        <dbReference type="ARBA" id="ARBA00023136"/>
    </source>
</evidence>
<organism evidence="13 14">
    <name type="scientific">Eubacterium ventriosum</name>
    <dbReference type="NCBI Taxonomy" id="39496"/>
    <lineage>
        <taxon>Bacteria</taxon>
        <taxon>Bacillati</taxon>
        <taxon>Bacillota</taxon>
        <taxon>Clostridia</taxon>
        <taxon>Eubacteriales</taxon>
        <taxon>Eubacteriaceae</taxon>
        <taxon>Eubacterium</taxon>
    </lineage>
</organism>